<organism evidence="2 3">
    <name type="scientific">Cyanidiococcus yangmingshanensis</name>
    <dbReference type="NCBI Taxonomy" id="2690220"/>
    <lineage>
        <taxon>Eukaryota</taxon>
        <taxon>Rhodophyta</taxon>
        <taxon>Bangiophyceae</taxon>
        <taxon>Cyanidiales</taxon>
        <taxon>Cyanidiaceae</taxon>
        <taxon>Cyanidiococcus</taxon>
    </lineage>
</organism>
<proteinExistence type="predicted"/>
<dbReference type="EMBL" id="VWRR01000002">
    <property type="protein sequence ID" value="KAF6005033.1"/>
    <property type="molecule type" value="Genomic_DNA"/>
</dbReference>
<dbReference type="Proteomes" id="UP000530660">
    <property type="component" value="Unassembled WGS sequence"/>
</dbReference>
<evidence type="ECO:0000313" key="2">
    <source>
        <dbReference type="EMBL" id="KAF6005033.1"/>
    </source>
</evidence>
<feature type="compositionally biased region" description="Polar residues" evidence="1">
    <location>
        <begin position="268"/>
        <end position="278"/>
    </location>
</feature>
<reference evidence="2 3" key="1">
    <citation type="journal article" date="2020" name="J. Phycol.">
        <title>Comparative genome analysis reveals Cyanidiococcus gen. nov., a new extremophilic red algal genus sister to Cyanidioschyzon (Cyanidioschyzonaceae, Rhodophyta).</title>
        <authorList>
            <person name="Liu S.-L."/>
            <person name="Chiang Y.-R."/>
            <person name="Yoon H.S."/>
            <person name="Fu H.-Y."/>
        </authorList>
    </citation>
    <scope>NUCLEOTIDE SEQUENCE [LARGE SCALE GENOMIC DNA]</scope>
    <source>
        <strain evidence="2 3">THAL066</strain>
    </source>
</reference>
<name>A0A7J7IPI8_9RHOD</name>
<keyword evidence="3" id="KW-1185">Reference proteome</keyword>
<feature type="region of interest" description="Disordered" evidence="1">
    <location>
        <begin position="262"/>
        <end position="296"/>
    </location>
</feature>
<accession>A0A7J7IPI8</accession>
<gene>
    <name evidence="2" type="ORF">F1559_004953</name>
</gene>
<dbReference type="AlphaFoldDB" id="A0A7J7IPI8"/>
<evidence type="ECO:0000313" key="3">
    <source>
        <dbReference type="Proteomes" id="UP000530660"/>
    </source>
</evidence>
<evidence type="ECO:0000256" key="1">
    <source>
        <dbReference type="SAM" id="MobiDB-lite"/>
    </source>
</evidence>
<protein>
    <submittedName>
        <fullName evidence="2">Uncharacterized protein</fullName>
    </submittedName>
</protein>
<sequence length="585" mass="66252">MSDPMVQPTEAERAALVEEAVACSIRRGTSLMDWQRVKQIKAELEEHMRRVMRRHQEALLMPLSELQQGMSEIAEQLTYLVGSSSTDDEQGPWQRISSQWKQMEHEWHHLHRLFHVELILRQCLFFVSALRRFEWEHVPKLDSIGERDCAAQEGEMRRTLSEDARILEKAAFAVGDMMQLAELEHLEGMPWIQHHRAQVQMYAKQVEALARLLLDRAVSQRLSGASRALLRALHATKSLSTYLDALMAESLAKADELSALLDPYGSEEPSTSPHQTSETAEHEQSSANSKTDAMPERALRPSMVALEETALMNTLILANKLYPVDGLSLPRSVDMDPAIETLVSEYRKRLQRFHSEILEYLEHVAFIEDVLADARLGNAFEQHDRCALADQKEAPALAGQDRQRLGQTFFQELATRLCALSEQFTQSAKPEGKQRSLASVSRTELIIAAFYPQLGWALRSIESRLAEHEQVMRRGADMNAEASALHRDAVDEFLNCLAADFTKLAGRAWQRHFESLYRLPHRGPDANSKLRFATTIHAKLHDEPQLEICFRLAWACRNSLPAFAEVMAEVAKLITTLGEGGMCSD</sequence>
<comment type="caution">
    <text evidence="2">The sequence shown here is derived from an EMBL/GenBank/DDBJ whole genome shotgun (WGS) entry which is preliminary data.</text>
</comment>